<evidence type="ECO:0000256" key="5">
    <source>
        <dbReference type="ARBA" id="ARBA00023235"/>
    </source>
</evidence>
<proteinExistence type="inferred from homology"/>
<dbReference type="PANTHER" id="PTHR43713:SF3">
    <property type="entry name" value="GLUTAMATE-1-SEMIALDEHYDE 2,1-AMINOMUTASE 1, CHLOROPLASTIC-RELATED"/>
    <property type="match status" value="1"/>
</dbReference>
<dbReference type="EMBL" id="CP009440">
    <property type="protein sequence ID" value="AJI52727.1"/>
    <property type="molecule type" value="Genomic_DNA"/>
</dbReference>
<dbReference type="GO" id="GO:0005737">
    <property type="term" value="C:cytoplasm"/>
    <property type="evidence" value="ECO:0007669"/>
    <property type="project" value="UniProtKB-SubCell"/>
</dbReference>
<dbReference type="FunFam" id="3.40.640.10:FF:000021">
    <property type="entry name" value="Glutamate-1-semialdehyde 2,1-aminomutase"/>
    <property type="match status" value="1"/>
</dbReference>
<dbReference type="Gene3D" id="3.40.640.10">
    <property type="entry name" value="Type I PLP-dependent aspartate aminotransferase-like (Major domain)"/>
    <property type="match status" value="1"/>
</dbReference>
<evidence type="ECO:0000256" key="2">
    <source>
        <dbReference type="ARBA" id="ARBA00004819"/>
    </source>
</evidence>
<keyword evidence="7" id="KW-0963">Cytoplasm</keyword>
<evidence type="ECO:0000256" key="6">
    <source>
        <dbReference type="ARBA" id="ARBA00023244"/>
    </source>
</evidence>
<dbReference type="PROSITE" id="PS00600">
    <property type="entry name" value="AA_TRANSFER_CLASS_3"/>
    <property type="match status" value="1"/>
</dbReference>
<dbReference type="InterPro" id="IPR015424">
    <property type="entry name" value="PyrdxlP-dep_Trfase"/>
</dbReference>
<dbReference type="PANTHER" id="PTHR43713">
    <property type="entry name" value="GLUTAMATE-1-SEMIALDEHYDE 2,1-AMINOMUTASE"/>
    <property type="match status" value="1"/>
</dbReference>
<dbReference type="Pfam" id="PF00202">
    <property type="entry name" value="Aminotran_3"/>
    <property type="match status" value="1"/>
</dbReference>
<comment type="pathway">
    <text evidence="2">Porphyrin-containing compound metabolism; protoporphyrin-IX biosynthesis; 5-aminolevulinate from L-glutamyl-tRNA(Glu): step 2/2.</text>
</comment>
<evidence type="ECO:0000313" key="9">
    <source>
        <dbReference type="Proteomes" id="UP000031830"/>
    </source>
</evidence>
<dbReference type="RefSeq" id="WP_044526133.1">
    <property type="nucleotide sequence ID" value="NZ_CP009440.1"/>
</dbReference>
<protein>
    <recommendedName>
        <fullName evidence="7">Glutamate-1-semialdehyde 2,1-aminomutase</fullName>
        <shortName evidence="7">GSA</shortName>
        <ecNumber evidence="7">5.4.3.8</ecNumber>
    </recommendedName>
    <alternativeName>
        <fullName evidence="7">Glutamate-1-semialdehyde aminotransferase</fullName>
        <shortName evidence="7">GSA-AT</shortName>
    </alternativeName>
</protein>
<dbReference type="NCBIfam" id="TIGR00713">
    <property type="entry name" value="hemL"/>
    <property type="match status" value="1"/>
</dbReference>
<dbReference type="STRING" id="28110.KU46_1483"/>
<dbReference type="GO" id="GO:0030170">
    <property type="term" value="F:pyridoxal phosphate binding"/>
    <property type="evidence" value="ECO:0007669"/>
    <property type="project" value="InterPro"/>
</dbReference>
<dbReference type="InterPro" id="IPR015422">
    <property type="entry name" value="PyrdxlP-dep_Trfase_small"/>
</dbReference>
<dbReference type="InterPro" id="IPR004639">
    <property type="entry name" value="4pyrrol_synth_GluAld_NH2Trfase"/>
</dbReference>
<dbReference type="InterPro" id="IPR005814">
    <property type="entry name" value="Aminotrans_3"/>
</dbReference>
<keyword evidence="4 7" id="KW-0663">Pyridoxal phosphate</keyword>
<evidence type="ECO:0000256" key="4">
    <source>
        <dbReference type="ARBA" id="ARBA00022898"/>
    </source>
</evidence>
<evidence type="ECO:0000256" key="3">
    <source>
        <dbReference type="ARBA" id="ARBA00008981"/>
    </source>
</evidence>
<comment type="subcellular location">
    <subcellularLocation>
        <location evidence="7">Cytoplasm</location>
    </subcellularLocation>
</comment>
<dbReference type="UniPathway" id="UPA00251">
    <property type="reaction ID" value="UER00317"/>
</dbReference>
<dbReference type="AlphaFoldDB" id="A0A0B6D318"/>
<reference evidence="8 9" key="1">
    <citation type="journal article" date="2015" name="Genome Announc.">
        <title>Genome sequencing of 18 francisella strains to aid in assay development and testing.</title>
        <authorList>
            <person name="Johnson S.L."/>
            <person name="Daligault H.E."/>
            <person name="Davenport K.W."/>
            <person name="Coyne S.R."/>
            <person name="Frey K.G."/>
            <person name="Koroleva G.I."/>
            <person name="Broomall S.M."/>
            <person name="Bishop-Lilly K.A."/>
            <person name="Bruce D.C."/>
            <person name="Chertkov O."/>
            <person name="Freitas T."/>
            <person name="Jaissle J."/>
            <person name="Ladner J.T."/>
            <person name="Rosenzweig C.N."/>
            <person name="Gibbons H.S."/>
            <person name="Palacios G.F."/>
            <person name="Redden C.L."/>
            <person name="Xu Y."/>
            <person name="Minogue T.D."/>
            <person name="Chain P.S."/>
        </authorList>
    </citation>
    <scope>NUCLEOTIDE SEQUENCE [LARGE SCALE GENOMIC DNA]</scope>
    <source>
        <strain evidence="8 9">GA01-2794</strain>
    </source>
</reference>
<dbReference type="CDD" id="cd00610">
    <property type="entry name" value="OAT_like"/>
    <property type="match status" value="1"/>
</dbReference>
<dbReference type="KEGG" id="fpz:LA55_969"/>
<evidence type="ECO:0000256" key="1">
    <source>
        <dbReference type="ARBA" id="ARBA00001933"/>
    </source>
</evidence>
<dbReference type="HAMAP" id="MF_00375">
    <property type="entry name" value="HemL_aminotrans_3"/>
    <property type="match status" value="1"/>
</dbReference>
<accession>A0A0B6D318</accession>
<dbReference type="InterPro" id="IPR015421">
    <property type="entry name" value="PyrdxlP-dep_Trfase_major"/>
</dbReference>
<name>A0A0B6D318_9GAMM</name>
<dbReference type="OrthoDB" id="9801052at2"/>
<dbReference type="InterPro" id="IPR049704">
    <property type="entry name" value="Aminotrans_3_PPA_site"/>
</dbReference>
<evidence type="ECO:0000313" key="8">
    <source>
        <dbReference type="EMBL" id="AJI52727.1"/>
    </source>
</evidence>
<dbReference type="GO" id="GO:0008483">
    <property type="term" value="F:transaminase activity"/>
    <property type="evidence" value="ECO:0007669"/>
    <property type="project" value="InterPro"/>
</dbReference>
<dbReference type="GO" id="GO:0006782">
    <property type="term" value="P:protoporphyrinogen IX biosynthetic process"/>
    <property type="evidence" value="ECO:0007669"/>
    <property type="project" value="UniProtKB-UniRule"/>
</dbReference>
<dbReference type="SUPFAM" id="SSF53383">
    <property type="entry name" value="PLP-dependent transferases"/>
    <property type="match status" value="1"/>
</dbReference>
<evidence type="ECO:0000256" key="7">
    <source>
        <dbReference type="HAMAP-Rule" id="MF_00375"/>
    </source>
</evidence>
<dbReference type="GO" id="GO:0042286">
    <property type="term" value="F:glutamate-1-semialdehyde 2,1-aminomutase activity"/>
    <property type="evidence" value="ECO:0007669"/>
    <property type="project" value="UniProtKB-UniRule"/>
</dbReference>
<comment type="catalytic activity">
    <reaction evidence="7">
        <text>(S)-4-amino-5-oxopentanoate = 5-aminolevulinate</text>
        <dbReference type="Rhea" id="RHEA:14265"/>
        <dbReference type="ChEBI" id="CHEBI:57501"/>
        <dbReference type="ChEBI" id="CHEBI:356416"/>
        <dbReference type="EC" id="5.4.3.8"/>
    </reaction>
</comment>
<comment type="cofactor">
    <cofactor evidence="1 7">
        <name>pyridoxal 5'-phosphate</name>
        <dbReference type="ChEBI" id="CHEBI:597326"/>
    </cofactor>
</comment>
<organism evidence="8 9">
    <name type="scientific">Francisella philomiragia</name>
    <dbReference type="NCBI Taxonomy" id="28110"/>
    <lineage>
        <taxon>Bacteria</taxon>
        <taxon>Pseudomonadati</taxon>
        <taxon>Pseudomonadota</taxon>
        <taxon>Gammaproteobacteria</taxon>
        <taxon>Thiotrichales</taxon>
        <taxon>Francisellaceae</taxon>
        <taxon>Francisella</taxon>
    </lineage>
</organism>
<dbReference type="NCBIfam" id="NF000818">
    <property type="entry name" value="PRK00062.1"/>
    <property type="match status" value="1"/>
</dbReference>
<dbReference type="EC" id="5.4.3.8" evidence="7"/>
<comment type="similarity">
    <text evidence="3 7">Belongs to the class-III pyridoxal-phosphate-dependent aminotransferase family. HemL subfamily.</text>
</comment>
<gene>
    <name evidence="7 8" type="primary">hemL</name>
    <name evidence="8" type="ORF">LA55_969</name>
</gene>
<keyword evidence="6 7" id="KW-0627">Porphyrin biosynthesis</keyword>
<dbReference type="Gene3D" id="3.90.1150.10">
    <property type="entry name" value="Aspartate Aminotransferase, domain 1"/>
    <property type="match status" value="1"/>
</dbReference>
<comment type="subunit">
    <text evidence="7">Homodimer.</text>
</comment>
<keyword evidence="5 7" id="KW-0413">Isomerase</keyword>
<dbReference type="Proteomes" id="UP000031830">
    <property type="component" value="Chromosome"/>
</dbReference>
<feature type="modified residue" description="N6-(pyridoxal phosphate)lysine" evidence="7">
    <location>
        <position position="269"/>
    </location>
</feature>
<sequence>MENKINSQSLFQEAQQYIPGGVNSPVRAFKSVGQEFPRFIKSAKGAYLYDVDWNKYIDYIGSWGPMILGHGDDDVLEAIQCQLKNGLSYGAPCKQEIELAKKIVELMPNIEQVRFVNSGTEATMSAIRLARAYTGRNKIIKFEGCYHGHADEFLVAAGSGALSLGQPNSPGVPEDVVKDTLVASFNDIESIQALFEKYKDEIACVIVEPIAGNMNMIFPQDDFLAKLRSICDENNSLLIFDEVMTGFRVALGGAQSIYDVKPDLTTLGKVIGGGMPVGAFGGRKEIMQKVSPAGPVYQAGTLSGNPIAMVAGIKTLEKVSQEGFFAMLEAKSKQLVDGLNEAARVYDFNFHAKYLGGMFGLFFCSEKVAVNTFTDLGKTNLKMFNQYFAYMLDNGVYLAPSAYEAGFISIAHSDEDIEKTICLTKKFFQENQS</sequence>